<dbReference type="Gene3D" id="3.30.70.240">
    <property type="match status" value="1"/>
</dbReference>
<dbReference type="HAMAP" id="MF_01471">
    <property type="entry name" value="Cas2"/>
    <property type="match status" value="1"/>
</dbReference>
<dbReference type="PANTHER" id="PTHR34405:SF3">
    <property type="entry name" value="CRISPR-ASSOCIATED ENDORIBONUCLEASE CAS2 3"/>
    <property type="match status" value="1"/>
</dbReference>
<evidence type="ECO:0000256" key="4">
    <source>
        <dbReference type="ARBA" id="ARBA00022723"/>
    </source>
</evidence>
<protein>
    <recommendedName>
        <fullName evidence="9">CRISPR-associated endoribonuclease Cas2</fullName>
        <ecNumber evidence="9">3.1.-.-</ecNumber>
    </recommendedName>
</protein>
<comment type="subunit">
    <text evidence="9">Homodimer, forms a heterotetramer with a Cas1 homodimer.</text>
</comment>
<keyword evidence="11" id="KW-0175">Coiled coil</keyword>
<comment type="cofactor">
    <cofactor evidence="1 9">
        <name>Mg(2+)</name>
        <dbReference type="ChEBI" id="CHEBI:18420"/>
    </cofactor>
</comment>
<gene>
    <name evidence="9" type="primary">cas2</name>
    <name evidence="12" type="ORF">CMTB2_05802</name>
</gene>
<dbReference type="InterPro" id="IPR019199">
    <property type="entry name" value="Virulence_VapD/CRISPR_Cas2"/>
</dbReference>
<dbReference type="Pfam" id="PF09827">
    <property type="entry name" value="CRISPR_Cas2"/>
    <property type="match status" value="1"/>
</dbReference>
<dbReference type="EC" id="3.1.-.-" evidence="9"/>
<comment type="caution">
    <text evidence="12">The sequence shown here is derived from an EMBL/GenBank/DDBJ whole genome shotgun (WGS) entry which is preliminary data.</text>
</comment>
<feature type="binding site" evidence="9">
    <location>
        <position position="9"/>
    </location>
    <ligand>
        <name>Mg(2+)</name>
        <dbReference type="ChEBI" id="CHEBI:18420"/>
        <note>catalytic</note>
    </ligand>
</feature>
<dbReference type="PIRSF" id="PIRSF032582">
    <property type="entry name" value="Cas2"/>
    <property type="match status" value="1"/>
</dbReference>
<accession>A0AAI9AGK2</accession>
<dbReference type="SUPFAM" id="SSF143430">
    <property type="entry name" value="TTP0101/SSO1404-like"/>
    <property type="match status" value="1"/>
</dbReference>
<evidence type="ECO:0000256" key="10">
    <source>
        <dbReference type="PIRNR" id="PIRNR032582"/>
    </source>
</evidence>
<dbReference type="GO" id="GO:0051607">
    <property type="term" value="P:defense response to virus"/>
    <property type="evidence" value="ECO:0007669"/>
    <property type="project" value="UniProtKB-UniRule"/>
</dbReference>
<proteinExistence type="inferred from homology"/>
<dbReference type="InterPro" id="IPR021127">
    <property type="entry name" value="CRISPR_associated_Cas2"/>
</dbReference>
<keyword evidence="4 9" id="KW-0479">Metal-binding</keyword>
<organism evidence="12 13">
    <name type="scientific">Caminibacter mediatlanticus TB-2</name>
    <dbReference type="NCBI Taxonomy" id="391592"/>
    <lineage>
        <taxon>Bacteria</taxon>
        <taxon>Pseudomonadati</taxon>
        <taxon>Campylobacterota</taxon>
        <taxon>Epsilonproteobacteria</taxon>
        <taxon>Nautiliales</taxon>
        <taxon>Nautiliaceae</taxon>
        <taxon>Caminibacter</taxon>
    </lineage>
</organism>
<dbReference type="EMBL" id="ABCJ01000009">
    <property type="protein sequence ID" value="EDM23122.1"/>
    <property type="molecule type" value="Genomic_DNA"/>
</dbReference>
<name>A0AAI9AGK2_9BACT</name>
<dbReference type="GO" id="GO:0046872">
    <property type="term" value="F:metal ion binding"/>
    <property type="evidence" value="ECO:0007669"/>
    <property type="project" value="UniProtKB-UniRule"/>
</dbReference>
<evidence type="ECO:0000256" key="6">
    <source>
        <dbReference type="ARBA" id="ARBA00022801"/>
    </source>
</evidence>
<evidence type="ECO:0000256" key="11">
    <source>
        <dbReference type="SAM" id="Coils"/>
    </source>
</evidence>
<evidence type="ECO:0000256" key="7">
    <source>
        <dbReference type="ARBA" id="ARBA00022842"/>
    </source>
</evidence>
<evidence type="ECO:0000256" key="5">
    <source>
        <dbReference type="ARBA" id="ARBA00022759"/>
    </source>
</evidence>
<dbReference type="AlphaFoldDB" id="A0AAI9AGK2"/>
<dbReference type="CDD" id="cd09725">
    <property type="entry name" value="Cas2_I_II_III"/>
    <property type="match status" value="1"/>
</dbReference>
<dbReference type="GO" id="GO:0043571">
    <property type="term" value="P:maintenance of CRISPR repeat elements"/>
    <property type="evidence" value="ECO:0007669"/>
    <property type="project" value="UniProtKB-UniRule"/>
</dbReference>
<dbReference type="PANTHER" id="PTHR34405">
    <property type="entry name" value="CRISPR-ASSOCIATED ENDORIBONUCLEASE CAS2"/>
    <property type="match status" value="1"/>
</dbReference>
<keyword evidence="5 9" id="KW-0255">Endonuclease</keyword>
<evidence type="ECO:0000256" key="2">
    <source>
        <dbReference type="ARBA" id="ARBA00009959"/>
    </source>
</evidence>
<evidence type="ECO:0000313" key="12">
    <source>
        <dbReference type="EMBL" id="EDM23122.1"/>
    </source>
</evidence>
<dbReference type="Proteomes" id="UP000003288">
    <property type="component" value="Unassembled WGS sequence"/>
</dbReference>
<evidence type="ECO:0000256" key="9">
    <source>
        <dbReference type="HAMAP-Rule" id="MF_01471"/>
    </source>
</evidence>
<keyword evidence="6 9" id="KW-0378">Hydrolase</keyword>
<keyword evidence="8 9" id="KW-0051">Antiviral defense</keyword>
<evidence type="ECO:0000313" key="13">
    <source>
        <dbReference type="Proteomes" id="UP000003288"/>
    </source>
</evidence>
<reference evidence="12 13" key="1">
    <citation type="journal article" date="2011" name="Stand. Genomic Sci.">
        <title>Draft genome sequence of Caminibacter mediatlanticus strain TB-2, an epsilonproteobacterium isolated from a deep-sea hydrothermal vent.</title>
        <authorList>
            <person name="Giovannelli D."/>
            <person name="Ferriera S."/>
            <person name="Johnson J."/>
            <person name="Kravitz S."/>
            <person name="Perez-Rodriguez I."/>
            <person name="Ricci J."/>
            <person name="O'Brien C."/>
            <person name="Voordeckers J.W."/>
            <person name="Bini E."/>
            <person name="Vetriani C."/>
        </authorList>
    </citation>
    <scope>NUCLEOTIDE SEQUENCE [LARGE SCALE GENOMIC DNA]</scope>
    <source>
        <strain evidence="12 13">TB-2</strain>
    </source>
</reference>
<dbReference type="NCBIfam" id="TIGR01573">
    <property type="entry name" value="cas2"/>
    <property type="match status" value="1"/>
</dbReference>
<dbReference type="GO" id="GO:0004521">
    <property type="term" value="F:RNA endonuclease activity"/>
    <property type="evidence" value="ECO:0007669"/>
    <property type="project" value="UniProtKB-UniRule"/>
</dbReference>
<evidence type="ECO:0000256" key="3">
    <source>
        <dbReference type="ARBA" id="ARBA00022722"/>
    </source>
</evidence>
<keyword evidence="7 9" id="KW-0460">Magnesium</keyword>
<feature type="coiled-coil region" evidence="11">
    <location>
        <begin position="34"/>
        <end position="61"/>
    </location>
</feature>
<comment type="similarity">
    <text evidence="2 9 10">Belongs to the CRISPR-associated endoribonuclease Cas2 protein family.</text>
</comment>
<comment type="function">
    <text evidence="9">CRISPR (clustered regularly interspaced short palindromic repeat), is an adaptive immune system that provides protection against mobile genetic elements (viruses, transposable elements and conjugative plasmids). CRISPR clusters contain sequences complementary to antecedent mobile elements and target invading nucleic acids. CRISPR clusters are transcribed and processed into CRISPR RNA (crRNA). Functions as a ssRNA-specific endoribonuclease. Involved in the integration of spacer DNA into the CRISPR cassette.</text>
</comment>
<dbReference type="GO" id="GO:0016787">
    <property type="term" value="F:hydrolase activity"/>
    <property type="evidence" value="ECO:0007669"/>
    <property type="project" value="UniProtKB-KW"/>
</dbReference>
<evidence type="ECO:0000256" key="1">
    <source>
        <dbReference type="ARBA" id="ARBA00001946"/>
    </source>
</evidence>
<keyword evidence="3 9" id="KW-0540">Nuclease</keyword>
<sequence length="92" mass="10894">MMKWLVCFDISDNKKRNKVVEYLEEFGVRVQKSVFEIELNLNNLNKLKKRLNKTIEKYDSIRFYPVNANQIDKIIILGVKIAPFELSGIKFL</sequence>
<evidence type="ECO:0000256" key="8">
    <source>
        <dbReference type="ARBA" id="ARBA00023118"/>
    </source>
</evidence>